<keyword evidence="3 6" id="KW-0812">Transmembrane</keyword>
<evidence type="ECO:0000256" key="2">
    <source>
        <dbReference type="ARBA" id="ARBA00022475"/>
    </source>
</evidence>
<evidence type="ECO:0000256" key="1">
    <source>
        <dbReference type="ARBA" id="ARBA00004651"/>
    </source>
</evidence>
<keyword evidence="9" id="KW-1185">Reference proteome</keyword>
<evidence type="ECO:0000256" key="4">
    <source>
        <dbReference type="ARBA" id="ARBA00022989"/>
    </source>
</evidence>
<feature type="transmembrane region" description="Helical" evidence="6">
    <location>
        <begin position="283"/>
        <end position="307"/>
    </location>
</feature>
<evidence type="ECO:0000259" key="7">
    <source>
        <dbReference type="Pfam" id="PF01895"/>
    </source>
</evidence>
<gene>
    <name evidence="8" type="ORF">ACFQY0_00175</name>
</gene>
<dbReference type="NCBIfam" id="TIGR00704">
    <property type="entry name" value="NaPi_cotrn_rel"/>
    <property type="match status" value="1"/>
</dbReference>
<proteinExistence type="predicted"/>
<dbReference type="RefSeq" id="WP_379707815.1">
    <property type="nucleotide sequence ID" value="NZ_JBHTBS010000001.1"/>
</dbReference>
<feature type="transmembrane region" description="Helical" evidence="6">
    <location>
        <begin position="12"/>
        <end position="34"/>
    </location>
</feature>
<dbReference type="NCBIfam" id="NF037997">
    <property type="entry name" value="Na_Pi_symport"/>
    <property type="match status" value="1"/>
</dbReference>
<comment type="caution">
    <text evidence="8">The sequence shown here is derived from an EMBL/GenBank/DDBJ whole genome shotgun (WGS) entry which is preliminary data.</text>
</comment>
<dbReference type="Pfam" id="PF01895">
    <property type="entry name" value="PhoU"/>
    <property type="match status" value="1"/>
</dbReference>
<evidence type="ECO:0000313" key="8">
    <source>
        <dbReference type="EMBL" id="MFC7335574.1"/>
    </source>
</evidence>
<feature type="transmembrane region" description="Helical" evidence="6">
    <location>
        <begin position="149"/>
        <end position="167"/>
    </location>
</feature>
<dbReference type="PANTHER" id="PTHR10010:SF46">
    <property type="entry name" value="SODIUM-DEPENDENT PHOSPHATE TRANSPORT PROTEIN 2B"/>
    <property type="match status" value="1"/>
</dbReference>
<feature type="transmembrane region" description="Helical" evidence="6">
    <location>
        <begin position="199"/>
        <end position="217"/>
    </location>
</feature>
<dbReference type="SUPFAM" id="SSF109755">
    <property type="entry name" value="PhoU-like"/>
    <property type="match status" value="1"/>
</dbReference>
<dbReference type="InterPro" id="IPR003841">
    <property type="entry name" value="Na/Pi_transpt"/>
</dbReference>
<reference evidence="9" key="1">
    <citation type="journal article" date="2019" name="Int. J. Syst. Evol. Microbiol.">
        <title>The Global Catalogue of Microorganisms (GCM) 10K type strain sequencing project: providing services to taxonomists for standard genome sequencing and annotation.</title>
        <authorList>
            <consortium name="The Broad Institute Genomics Platform"/>
            <consortium name="The Broad Institute Genome Sequencing Center for Infectious Disease"/>
            <person name="Wu L."/>
            <person name="Ma J."/>
        </authorList>
    </citation>
    <scope>NUCLEOTIDE SEQUENCE [LARGE SCALE GENOMIC DNA]</scope>
    <source>
        <strain evidence="9">CGMCC 4.1467</strain>
    </source>
</reference>
<evidence type="ECO:0000256" key="3">
    <source>
        <dbReference type="ARBA" id="ARBA00022692"/>
    </source>
</evidence>
<feature type="domain" description="PhoU" evidence="7">
    <location>
        <begin position="395"/>
        <end position="483"/>
    </location>
</feature>
<name>A0ABW2L1H4_9BACT</name>
<evidence type="ECO:0000256" key="5">
    <source>
        <dbReference type="ARBA" id="ARBA00023136"/>
    </source>
</evidence>
<evidence type="ECO:0000313" key="9">
    <source>
        <dbReference type="Proteomes" id="UP001596472"/>
    </source>
</evidence>
<protein>
    <submittedName>
        <fullName evidence="8">Na/Pi cotransporter family protein</fullName>
    </submittedName>
</protein>
<feature type="transmembrane region" description="Helical" evidence="6">
    <location>
        <begin position="327"/>
        <end position="350"/>
    </location>
</feature>
<accession>A0ABW2L1H4</accession>
<dbReference type="Pfam" id="PF02690">
    <property type="entry name" value="Na_Pi_cotrans"/>
    <property type="match status" value="2"/>
</dbReference>
<dbReference type="InterPro" id="IPR004633">
    <property type="entry name" value="NaPi_cotrn-rel/YqeW-like"/>
</dbReference>
<dbReference type="Proteomes" id="UP001596472">
    <property type="component" value="Unassembled WGS sequence"/>
</dbReference>
<keyword evidence="5 6" id="KW-0472">Membrane</keyword>
<comment type="subcellular location">
    <subcellularLocation>
        <location evidence="1">Cell membrane</location>
        <topology evidence="1">Multi-pass membrane protein</topology>
    </subcellularLocation>
</comment>
<dbReference type="PANTHER" id="PTHR10010">
    <property type="entry name" value="SOLUTE CARRIER FAMILY 34 SODIUM PHOSPHATE , MEMBER 2-RELATED"/>
    <property type="match status" value="1"/>
</dbReference>
<evidence type="ECO:0000256" key="6">
    <source>
        <dbReference type="SAM" id="Phobius"/>
    </source>
</evidence>
<keyword evidence="4 6" id="KW-1133">Transmembrane helix</keyword>
<dbReference type="InterPro" id="IPR026022">
    <property type="entry name" value="PhoU_dom"/>
</dbReference>
<organism evidence="8 9">
    <name type="scientific">Haloferula chungangensis</name>
    <dbReference type="NCBI Taxonomy" id="1048331"/>
    <lineage>
        <taxon>Bacteria</taxon>
        <taxon>Pseudomonadati</taxon>
        <taxon>Verrucomicrobiota</taxon>
        <taxon>Verrucomicrobiia</taxon>
        <taxon>Verrucomicrobiales</taxon>
        <taxon>Verrucomicrobiaceae</taxon>
        <taxon>Haloferula</taxon>
    </lineage>
</organism>
<keyword evidence="2" id="KW-1003">Cell membrane</keyword>
<feature type="transmembrane region" description="Helical" evidence="6">
    <location>
        <begin position="112"/>
        <end position="142"/>
    </location>
</feature>
<feature type="transmembrane region" description="Helical" evidence="6">
    <location>
        <begin position="83"/>
        <end position="106"/>
    </location>
</feature>
<dbReference type="Gene3D" id="1.20.58.220">
    <property type="entry name" value="Phosphate transport system protein phou homolog 2, domain 2"/>
    <property type="match status" value="1"/>
</dbReference>
<dbReference type="InterPro" id="IPR038078">
    <property type="entry name" value="PhoU-like_sf"/>
</dbReference>
<sequence>MSLLAASAEPSFSLISTVLSLLQVLGALGVFLFGMKIMSEGVQRVAGARMRAALSGITGNRFSGILTGFFTTSLVQSSSATTVLVVSFVNAGLLTLIQSIGVIMGANLGTTITAWIVAVVGKFEIASIALPLIGIGLPFLFIGKDKGKSWGEVLLGFGLVFFGLGLLKDSVPDLREMLKTDPGTAATIQNIVTWMGGRGFLSVLLYLVGGIVLTLLCQSSSAAMAITITCALNGWLGDLDNPIEVFRNSAAIVLGENIGTTVTAWLASLGANLNAKRAARAHFTFNVAGVLWMLVAFVPFTEMAWKITHLLPDSLRAAKGEFSSFDVAFATAVFHSAFNLANILLLVPFVPQIARLVEWWVRDKSPDSNKTQIRYISQGLVDLGELNLAEADTAIKAMSNVTSQMFDGFVNVLNNPDQDLSSEVARLKEMEDQCDQMLHDITSYLIQCSSHEIGPSNATRITAMLRVVSEHEEATDRIYRLVKTVQRKYEKGRHFSEEQHRELSAICHQVRAILDLCANSLSGISGEMYETANLLENRIDKLRKQHNKGAVRRMQAGGDVPTEMLYTETNNHLEAVGNHALNIIQNAERKSDTGIGARADV</sequence>
<dbReference type="EMBL" id="JBHTBS010000001">
    <property type="protein sequence ID" value="MFC7335574.1"/>
    <property type="molecule type" value="Genomic_DNA"/>
</dbReference>